<keyword evidence="2" id="KW-0812">Transmembrane</keyword>
<dbReference type="PANTHER" id="PTHR23339">
    <property type="entry name" value="TYROSINE SPECIFIC PROTEIN PHOSPHATASE AND DUAL SPECIFICITY PROTEIN PHOSPHATASE"/>
    <property type="match status" value="1"/>
</dbReference>
<dbReference type="Proteomes" id="UP000608024">
    <property type="component" value="Unassembled WGS sequence"/>
</dbReference>
<comment type="caution">
    <text evidence="4">The sequence shown here is derived from an EMBL/GenBank/DDBJ whole genome shotgun (WGS) entry which is preliminary data.</text>
</comment>
<dbReference type="RefSeq" id="WP_229925886.1">
    <property type="nucleotide sequence ID" value="NZ_BNBT01000089.1"/>
</dbReference>
<dbReference type="InterPro" id="IPR029021">
    <property type="entry name" value="Prot-tyrosine_phosphatase-like"/>
</dbReference>
<name>A0A918ZXK5_9ACTN</name>
<organism evidence="4 5">
    <name type="scientific">Streptomyces longispororuber</name>
    <dbReference type="NCBI Taxonomy" id="68230"/>
    <lineage>
        <taxon>Bacteria</taxon>
        <taxon>Bacillati</taxon>
        <taxon>Actinomycetota</taxon>
        <taxon>Actinomycetes</taxon>
        <taxon>Kitasatosporales</taxon>
        <taxon>Streptomycetaceae</taxon>
        <taxon>Streptomyces</taxon>
    </lineage>
</organism>
<accession>A0A918ZXK5</accession>
<keyword evidence="1" id="KW-0378">Hydrolase</keyword>
<dbReference type="InterPro" id="IPR050561">
    <property type="entry name" value="PTP"/>
</dbReference>
<dbReference type="EMBL" id="BNBT01000089">
    <property type="protein sequence ID" value="GHE75490.1"/>
    <property type="molecule type" value="Genomic_DNA"/>
</dbReference>
<feature type="transmembrane region" description="Helical" evidence="2">
    <location>
        <begin position="47"/>
        <end position="73"/>
    </location>
</feature>
<dbReference type="SMART" id="SM00195">
    <property type="entry name" value="DSPc"/>
    <property type="match status" value="1"/>
</dbReference>
<dbReference type="PROSITE" id="PS50056">
    <property type="entry name" value="TYR_PHOSPHATASE_2"/>
    <property type="match status" value="1"/>
</dbReference>
<dbReference type="GO" id="GO:0016787">
    <property type="term" value="F:hydrolase activity"/>
    <property type="evidence" value="ECO:0007669"/>
    <property type="project" value="UniProtKB-KW"/>
</dbReference>
<dbReference type="PROSITE" id="PS00383">
    <property type="entry name" value="TYR_PHOSPHATASE_1"/>
    <property type="match status" value="1"/>
</dbReference>
<evidence type="ECO:0000313" key="5">
    <source>
        <dbReference type="Proteomes" id="UP000608024"/>
    </source>
</evidence>
<dbReference type="InterPro" id="IPR020422">
    <property type="entry name" value="TYR_PHOSPHATASE_DUAL_dom"/>
</dbReference>
<dbReference type="Gene3D" id="3.90.190.10">
    <property type="entry name" value="Protein tyrosine phosphatase superfamily"/>
    <property type="match status" value="1"/>
</dbReference>
<dbReference type="InterPro" id="IPR016130">
    <property type="entry name" value="Tyr_Pase_AS"/>
</dbReference>
<feature type="domain" description="Tyrosine specific protein phosphatases" evidence="3">
    <location>
        <begin position="158"/>
        <end position="191"/>
    </location>
</feature>
<dbReference type="InterPro" id="IPR000387">
    <property type="entry name" value="Tyr_Pase_dom"/>
</dbReference>
<dbReference type="SUPFAM" id="SSF52799">
    <property type="entry name" value="(Phosphotyrosine protein) phosphatases II"/>
    <property type="match status" value="1"/>
</dbReference>
<dbReference type="InterPro" id="IPR055214">
    <property type="entry name" value="PTP-NADK"/>
</dbReference>
<reference evidence="4" key="1">
    <citation type="journal article" date="2014" name="Int. J. Syst. Evol. Microbiol.">
        <title>Complete genome sequence of Corynebacterium casei LMG S-19264T (=DSM 44701T), isolated from a smear-ripened cheese.</title>
        <authorList>
            <consortium name="US DOE Joint Genome Institute (JGI-PGF)"/>
            <person name="Walter F."/>
            <person name="Albersmeier A."/>
            <person name="Kalinowski J."/>
            <person name="Ruckert C."/>
        </authorList>
    </citation>
    <scope>NUCLEOTIDE SEQUENCE</scope>
    <source>
        <strain evidence="4">JCM 4784</strain>
    </source>
</reference>
<dbReference type="Pfam" id="PF22741">
    <property type="entry name" value="PTP-NADK"/>
    <property type="match status" value="1"/>
</dbReference>
<sequence length="251" mass="26558">MSRAPSVRDASARTVARLASAATTTPAARVGGRLGLHRPGPRRTAKLIGLCVLGYTVFWLTASLGVLAVSAWAGERVGAERELSGVRHFQRVDDRLWRGSAPTEAGYRALAAHGIHTVVDLRAEDLSAAELARPGRAGLDVVRMPVRDGQTPDSAQVDRFLRVVAEAEGPVFVHCGAGVGRTGSMTAAYLVRTGQATPGQAALRTVAVGPPSLEQIYYVLSADRDVSRQPPDVVSLVSRLADAPRRIKASL</sequence>
<evidence type="ECO:0000256" key="2">
    <source>
        <dbReference type="SAM" id="Phobius"/>
    </source>
</evidence>
<evidence type="ECO:0000259" key="3">
    <source>
        <dbReference type="PROSITE" id="PS50056"/>
    </source>
</evidence>
<dbReference type="AlphaFoldDB" id="A0A918ZXK5"/>
<reference evidence="4" key="2">
    <citation type="submission" date="2020-09" db="EMBL/GenBank/DDBJ databases">
        <authorList>
            <person name="Sun Q."/>
            <person name="Ohkuma M."/>
        </authorList>
    </citation>
    <scope>NUCLEOTIDE SEQUENCE</scope>
    <source>
        <strain evidence="4">JCM 4784</strain>
    </source>
</reference>
<keyword evidence="2" id="KW-0472">Membrane</keyword>
<evidence type="ECO:0000256" key="1">
    <source>
        <dbReference type="ARBA" id="ARBA00022801"/>
    </source>
</evidence>
<protein>
    <recommendedName>
        <fullName evidence="3">Tyrosine specific protein phosphatases domain-containing protein</fullName>
    </recommendedName>
</protein>
<proteinExistence type="predicted"/>
<keyword evidence="2" id="KW-1133">Transmembrane helix</keyword>
<evidence type="ECO:0000313" key="4">
    <source>
        <dbReference type="EMBL" id="GHE75490.1"/>
    </source>
</evidence>
<gene>
    <name evidence="4" type="ORF">GCM10018785_49810</name>
</gene>
<keyword evidence="5" id="KW-1185">Reference proteome</keyword>